<name>A0A9P6D6Q2_9AGAR</name>
<sequence length="121" mass="13420">MKNTVISLYAKSWSIIQNIGEGDVKILGCIKILEQGDSESWDTDVCDTFALSNHCVINQVSEAAIIRLLKIVVVGRRMGNVREGVPQRDTWRSRGCGAMVESAGVYVTCTRNTPCFGFRQH</sequence>
<keyword evidence="2" id="KW-1185">Reference proteome</keyword>
<dbReference type="AlphaFoldDB" id="A0A9P6D6Q2"/>
<proteinExistence type="predicted"/>
<evidence type="ECO:0000313" key="1">
    <source>
        <dbReference type="EMBL" id="KAF9484898.1"/>
    </source>
</evidence>
<dbReference type="EMBL" id="MU155139">
    <property type="protein sequence ID" value="KAF9484898.1"/>
    <property type="molecule type" value="Genomic_DNA"/>
</dbReference>
<accession>A0A9P6D6Q2</accession>
<comment type="caution">
    <text evidence="1">The sequence shown here is derived from an EMBL/GenBank/DDBJ whole genome shotgun (WGS) entry which is preliminary data.</text>
</comment>
<evidence type="ECO:0000313" key="2">
    <source>
        <dbReference type="Proteomes" id="UP000807469"/>
    </source>
</evidence>
<organism evidence="1 2">
    <name type="scientific">Pholiota conissans</name>
    <dbReference type="NCBI Taxonomy" id="109636"/>
    <lineage>
        <taxon>Eukaryota</taxon>
        <taxon>Fungi</taxon>
        <taxon>Dikarya</taxon>
        <taxon>Basidiomycota</taxon>
        <taxon>Agaricomycotina</taxon>
        <taxon>Agaricomycetes</taxon>
        <taxon>Agaricomycetidae</taxon>
        <taxon>Agaricales</taxon>
        <taxon>Agaricineae</taxon>
        <taxon>Strophariaceae</taxon>
        <taxon>Pholiota</taxon>
    </lineage>
</organism>
<gene>
    <name evidence="1" type="ORF">BDN70DRAFT_871878</name>
</gene>
<dbReference type="Proteomes" id="UP000807469">
    <property type="component" value="Unassembled WGS sequence"/>
</dbReference>
<reference evidence="1" key="1">
    <citation type="submission" date="2020-11" db="EMBL/GenBank/DDBJ databases">
        <authorList>
            <consortium name="DOE Joint Genome Institute"/>
            <person name="Ahrendt S."/>
            <person name="Riley R."/>
            <person name="Andreopoulos W."/>
            <person name="Labutti K."/>
            <person name="Pangilinan J."/>
            <person name="Ruiz-Duenas F.J."/>
            <person name="Barrasa J.M."/>
            <person name="Sanchez-Garcia M."/>
            <person name="Camarero S."/>
            <person name="Miyauchi S."/>
            <person name="Serrano A."/>
            <person name="Linde D."/>
            <person name="Babiker R."/>
            <person name="Drula E."/>
            <person name="Ayuso-Fernandez I."/>
            <person name="Pacheco R."/>
            <person name="Padilla G."/>
            <person name="Ferreira P."/>
            <person name="Barriuso J."/>
            <person name="Kellner H."/>
            <person name="Castanera R."/>
            <person name="Alfaro M."/>
            <person name="Ramirez L."/>
            <person name="Pisabarro A.G."/>
            <person name="Kuo A."/>
            <person name="Tritt A."/>
            <person name="Lipzen A."/>
            <person name="He G."/>
            <person name="Yan M."/>
            <person name="Ng V."/>
            <person name="Cullen D."/>
            <person name="Martin F."/>
            <person name="Rosso M.-N."/>
            <person name="Henrissat B."/>
            <person name="Hibbett D."/>
            <person name="Martinez A.T."/>
            <person name="Grigoriev I.V."/>
        </authorList>
    </citation>
    <scope>NUCLEOTIDE SEQUENCE</scope>
    <source>
        <strain evidence="1">CIRM-BRFM 674</strain>
    </source>
</reference>
<protein>
    <submittedName>
        <fullName evidence="1">Uncharacterized protein</fullName>
    </submittedName>
</protein>